<dbReference type="PANTHER" id="PTHR47424:SF6">
    <property type="entry name" value="PROLINE UTILIZATION TRANS-ACTIVATOR"/>
    <property type="match status" value="1"/>
</dbReference>
<evidence type="ECO:0000313" key="5">
    <source>
        <dbReference type="EMBL" id="KAK7403478.1"/>
    </source>
</evidence>
<gene>
    <name evidence="5" type="ORF">QQX98_010757</name>
</gene>
<dbReference type="PANTHER" id="PTHR47424">
    <property type="entry name" value="REGULATORY PROTEIN GAL4"/>
    <property type="match status" value="1"/>
</dbReference>
<proteinExistence type="predicted"/>
<keyword evidence="2" id="KW-0804">Transcription</keyword>
<dbReference type="InterPro" id="IPR007219">
    <property type="entry name" value="XnlR_reg_dom"/>
</dbReference>
<dbReference type="SMART" id="SM00906">
    <property type="entry name" value="Fungal_trans"/>
    <property type="match status" value="1"/>
</dbReference>
<keyword evidence="6" id="KW-1185">Reference proteome</keyword>
<dbReference type="EMBL" id="JAZAVJ010000244">
    <property type="protein sequence ID" value="KAK7403478.1"/>
    <property type="molecule type" value="Genomic_DNA"/>
</dbReference>
<name>A0ABR1GP13_9HYPO</name>
<comment type="caution">
    <text evidence="5">The sequence shown here is derived from an EMBL/GenBank/DDBJ whole genome shotgun (WGS) entry which is preliminary data.</text>
</comment>
<keyword evidence="3" id="KW-0539">Nucleus</keyword>
<dbReference type="Proteomes" id="UP001498476">
    <property type="component" value="Unassembled WGS sequence"/>
</dbReference>
<reference evidence="5 6" key="1">
    <citation type="journal article" date="2025" name="Microbiol. Resour. Announc.">
        <title>Draft genome sequences for Neonectria magnoliae and Neonectria punicea, canker pathogens of Liriodendron tulipifera and Acer saccharum in West Virginia.</title>
        <authorList>
            <person name="Petronek H.M."/>
            <person name="Kasson M.T."/>
            <person name="Metheny A.M."/>
            <person name="Stauder C.M."/>
            <person name="Lovett B."/>
            <person name="Lynch S.C."/>
            <person name="Garnas J.R."/>
            <person name="Kasson L.R."/>
            <person name="Stajich J.E."/>
        </authorList>
    </citation>
    <scope>NUCLEOTIDE SEQUENCE [LARGE SCALE GENOMIC DNA]</scope>
    <source>
        <strain evidence="5 6">NRRL 64653</strain>
    </source>
</reference>
<evidence type="ECO:0000259" key="4">
    <source>
        <dbReference type="SMART" id="SM00906"/>
    </source>
</evidence>
<accession>A0ABR1GP13</accession>
<protein>
    <recommendedName>
        <fullName evidence="4">Xylanolytic transcriptional activator regulatory domain-containing protein</fullName>
    </recommendedName>
</protein>
<organism evidence="5 6">
    <name type="scientific">Neonectria punicea</name>
    <dbReference type="NCBI Taxonomy" id="979145"/>
    <lineage>
        <taxon>Eukaryota</taxon>
        <taxon>Fungi</taxon>
        <taxon>Dikarya</taxon>
        <taxon>Ascomycota</taxon>
        <taxon>Pezizomycotina</taxon>
        <taxon>Sordariomycetes</taxon>
        <taxon>Hypocreomycetidae</taxon>
        <taxon>Hypocreales</taxon>
        <taxon>Nectriaceae</taxon>
        <taxon>Neonectria</taxon>
    </lineage>
</organism>
<evidence type="ECO:0000256" key="1">
    <source>
        <dbReference type="ARBA" id="ARBA00023015"/>
    </source>
</evidence>
<evidence type="ECO:0000256" key="3">
    <source>
        <dbReference type="ARBA" id="ARBA00023242"/>
    </source>
</evidence>
<keyword evidence="1" id="KW-0805">Transcription regulation</keyword>
<dbReference type="CDD" id="cd12148">
    <property type="entry name" value="fungal_TF_MHR"/>
    <property type="match status" value="1"/>
</dbReference>
<evidence type="ECO:0000313" key="6">
    <source>
        <dbReference type="Proteomes" id="UP001498476"/>
    </source>
</evidence>
<dbReference type="Pfam" id="PF04082">
    <property type="entry name" value="Fungal_trans"/>
    <property type="match status" value="1"/>
</dbReference>
<feature type="domain" description="Xylanolytic transcriptional activator regulatory" evidence="4">
    <location>
        <begin position="78"/>
        <end position="151"/>
    </location>
</feature>
<evidence type="ECO:0000256" key="2">
    <source>
        <dbReference type="ARBA" id="ARBA00023163"/>
    </source>
</evidence>
<sequence length="501" mass="56315">MQAHITRPTILQPAELSRLRSAMDTFPPRPVADFLLSVCIKRATDIFFYFDQAQFLTDIDQFYTDPASHLRSDSSFACLAMAAFALRKALAFDLHQNTDDQTIDERGREVRRRLWWSIYSLERCTTVKLNRPRSISVGIVTAPLPSPLTSLDRAQTFDNVQLQIAYVRLIKILDQVAEPGDWLTDATKPTGSASAEADLRQWKKSLPREFKLENIHPKDSSYRAVFHLYLNYYYSWIAMGKVSLVTVARAKLRYHLGPEAQMPQIDETVDQLSKACAKAARKVLQLFENLTRTRNMTRFSFTDFQGCSIAIIVTLVAGILERDSAYEARVAFGLDCLRNMATGNMTAKMGVRFVEALQSITNEAIQKLNQTSSCTEGPPDVEESTTSSEYNQWAEWLARQDRTQRNDQGPLATDSMLPIQQAEIWPLSQQNVAGVAGWDSTGRELLTPGSLVSGVVQQEPTLARQTPASDNEFISVMYNDEQTFLMGLTGLDVLDFSGFAT</sequence>
<dbReference type="InterPro" id="IPR051127">
    <property type="entry name" value="Fungal_SecMet_Regulators"/>
</dbReference>